<dbReference type="AlphaFoldDB" id="A0A849V9I4"/>
<dbReference type="PANTHER" id="PTHR43610:SF1">
    <property type="entry name" value="N-ACETYLTRANSFERASE DOMAIN-CONTAINING PROTEIN"/>
    <property type="match status" value="1"/>
</dbReference>
<dbReference type="RefSeq" id="WP_171624976.1">
    <property type="nucleotide sequence ID" value="NZ_JABBPG010000002.1"/>
</dbReference>
<dbReference type="Pfam" id="PF13302">
    <property type="entry name" value="Acetyltransf_3"/>
    <property type="match status" value="1"/>
</dbReference>
<accession>A0A849V9I4</accession>
<dbReference type="Proteomes" id="UP000586305">
    <property type="component" value="Unassembled WGS sequence"/>
</dbReference>
<keyword evidence="2" id="KW-0808">Transferase</keyword>
<dbReference type="SUPFAM" id="SSF55729">
    <property type="entry name" value="Acyl-CoA N-acyltransferases (Nat)"/>
    <property type="match status" value="1"/>
</dbReference>
<gene>
    <name evidence="2" type="ORF">HG263_04965</name>
</gene>
<protein>
    <submittedName>
        <fullName evidence="2">GNAT family N-acetyltransferase</fullName>
    </submittedName>
</protein>
<dbReference type="PROSITE" id="PS51186">
    <property type="entry name" value="GNAT"/>
    <property type="match status" value="1"/>
</dbReference>
<organism evidence="2 3">
    <name type="scientific">Pseudoalteromonas caenipelagi</name>
    <dbReference type="NCBI Taxonomy" id="2726988"/>
    <lineage>
        <taxon>Bacteria</taxon>
        <taxon>Pseudomonadati</taxon>
        <taxon>Pseudomonadota</taxon>
        <taxon>Gammaproteobacteria</taxon>
        <taxon>Alteromonadales</taxon>
        <taxon>Pseudoalteromonadaceae</taxon>
        <taxon>Pseudoalteromonas</taxon>
    </lineage>
</organism>
<dbReference type="Gene3D" id="3.40.630.30">
    <property type="match status" value="1"/>
</dbReference>
<dbReference type="InterPro" id="IPR000182">
    <property type="entry name" value="GNAT_dom"/>
</dbReference>
<evidence type="ECO:0000313" key="3">
    <source>
        <dbReference type="Proteomes" id="UP000586305"/>
    </source>
</evidence>
<reference evidence="2 3" key="1">
    <citation type="submission" date="2020-04" db="EMBL/GenBank/DDBJ databases">
        <title>Pseudoalteromonas caenipelagi sp. nov., isolated from a tidal flat.</title>
        <authorList>
            <person name="Park S."/>
            <person name="Yoon J.-H."/>
        </authorList>
    </citation>
    <scope>NUCLEOTIDE SEQUENCE [LARGE SCALE GENOMIC DNA]</scope>
    <source>
        <strain evidence="2 3">JBTF-M23</strain>
    </source>
</reference>
<proteinExistence type="predicted"/>
<comment type="caution">
    <text evidence="2">The sequence shown here is derived from an EMBL/GenBank/DDBJ whole genome shotgun (WGS) entry which is preliminary data.</text>
</comment>
<sequence>MLEKRTLSTEKVSLKPLSEHHLDELFNAGQDPALWRWILDNYCKTPQTLSEWFHNSAQFDAQQQLVMGIYCNTQQRIVGTTRLFRLDKHNLSAEIGHTFVGVPWQRSCINTHSKYLLLKYAFETLKLVRITFGTHENNQQSRDAIARLGAQFEGIQYKNRKLVDGSFRNSALFSIIDEQWPELKQQLEAKL</sequence>
<dbReference type="EMBL" id="JABBPG010000002">
    <property type="protein sequence ID" value="NOU49886.1"/>
    <property type="molecule type" value="Genomic_DNA"/>
</dbReference>
<dbReference type="GO" id="GO:0016747">
    <property type="term" value="F:acyltransferase activity, transferring groups other than amino-acyl groups"/>
    <property type="evidence" value="ECO:0007669"/>
    <property type="project" value="InterPro"/>
</dbReference>
<dbReference type="PANTHER" id="PTHR43610">
    <property type="entry name" value="BLL6696 PROTEIN"/>
    <property type="match status" value="1"/>
</dbReference>
<feature type="domain" description="N-acetyltransferase" evidence="1">
    <location>
        <begin position="12"/>
        <end position="174"/>
    </location>
</feature>
<evidence type="ECO:0000313" key="2">
    <source>
        <dbReference type="EMBL" id="NOU49886.1"/>
    </source>
</evidence>
<evidence type="ECO:0000259" key="1">
    <source>
        <dbReference type="PROSITE" id="PS51186"/>
    </source>
</evidence>
<dbReference type="InterPro" id="IPR016181">
    <property type="entry name" value="Acyl_CoA_acyltransferase"/>
</dbReference>
<keyword evidence="3" id="KW-1185">Reference proteome</keyword>
<name>A0A849V9I4_9GAMM</name>